<gene>
    <name evidence="1" type="ORF">H4Bulk46313_000001</name>
</gene>
<dbReference type="EMBL" id="MN034119">
    <property type="protein sequence ID" value="QDH88476.1"/>
    <property type="molecule type" value="Genomic_RNA"/>
</dbReference>
<organism evidence="1">
    <name type="scientific">Leviviridae sp</name>
    <dbReference type="NCBI Taxonomy" id="2027243"/>
    <lineage>
        <taxon>Viruses</taxon>
        <taxon>Riboviria</taxon>
        <taxon>Orthornavirae</taxon>
        <taxon>Lenarviricota</taxon>
        <taxon>Leviviricetes</taxon>
        <taxon>Norzivirales</taxon>
        <taxon>Fiersviridae</taxon>
    </lineage>
</organism>
<evidence type="ECO:0000313" key="1">
    <source>
        <dbReference type="EMBL" id="QDH88476.1"/>
    </source>
</evidence>
<protein>
    <submittedName>
        <fullName evidence="1">Uncharacterized protein</fullName>
    </submittedName>
</protein>
<sequence>MADHNSADTIERRAQASRNLMSVAIPLGFASVPDKERLFVALETLMAIAKDDLDIALLPEYRSIFENRSVNAVRD</sequence>
<reference evidence="1" key="1">
    <citation type="submission" date="2019-05" db="EMBL/GenBank/DDBJ databases">
        <title>Metatranscriptomic reconstruction reveals RNA viruses with the potential to shape carbon cycling in soil.</title>
        <authorList>
            <person name="Starr E.P."/>
            <person name="Nuccio E."/>
            <person name="Pett-Ridge J."/>
            <person name="Banfield J.F."/>
            <person name="Firestone M.K."/>
        </authorList>
    </citation>
    <scope>NUCLEOTIDE SEQUENCE</scope>
    <source>
        <strain evidence="1">H4_Bulk_46_scaffold_313</strain>
    </source>
</reference>
<proteinExistence type="predicted"/>
<accession>A0A514D4F2</accession>
<name>A0A514D4F2_9VIRU</name>